<evidence type="ECO:0000256" key="3">
    <source>
        <dbReference type="ARBA" id="ARBA00023163"/>
    </source>
</evidence>
<dbReference type="Gene3D" id="3.40.50.2300">
    <property type="match status" value="2"/>
</dbReference>
<dbReference type="InterPro" id="IPR029787">
    <property type="entry name" value="Nucleotide_cyclase"/>
</dbReference>
<evidence type="ECO:0000259" key="5">
    <source>
        <dbReference type="PROSITE" id="PS50887"/>
    </source>
</evidence>
<keyword evidence="4" id="KW-0175">Coiled coil</keyword>
<sequence length="799" mass="91584">MPEKKKRYTFGILIDWITSWSDSHYYQSLLLSGLSDFAKANDINVICFVTGRVDSPYEWDRCRNILLKFIDKNKVDGLIVPTTAIGVYSSARSIVKLLEGYGDLPIVTVGERFENYPSVTIDNYSGMRQVVDHLIESHGYRRIAFIKGPPCKEAYIRFQAYLDSLAAHQIEYDPTLVYNGDFRFESGSEAVRTFLRENIRFDALVSSNDNMAMGALIEFNKSNKNLIFTLPIAGFDDSENGRIYGLTTVRQNFHEQTYRAAEILLNIIKGRDTPYHVEIPSRMILRSSCGCVPTVVKKAYINPETIENRGEDEVSIEQIMAELEELNHTLDISDSSLLLKGLLSQERQVVDAFFDEFRNGTRDRFVMAINSLILWCSDNKIDWLFIQDILPAIRKSVMNWLTTREEVIRAENLLHAAMIFLFDTLQMAEANRSVTNPLLGENTERLGEALMASLDYESQLKTVCQLLPQLDIHTCYIALFEDEANPLDKSRLILAMTKKGVFKQGGQGIVFNTLDLLPEAFMEDLHKDRFSLVVQVLHQGDNKMGYVILDFDSTINKNYEIVRYRLSVSLKGTMLIERISRQAADLEIQVKERTKELSESNKHLKEEIAKRKDVEKQLKQALRDLRYYNEQLHRQSIRDELTQLYNRRGFMQLGNEFYENAKKNNMSFLLLYADLDCLKRINDKFGHDEGDYAIVSTAQILNRTFRNTDIISRLGGDEFTVIISGASEKDEADIRNRIQRYCDLHNELSKKPYKLSISLGFAHYAPGSSAAFEDLMKAADKALYADKQRKSAGCHKQQG</sequence>
<organism evidence="6 7">
    <name type="scientific">Thermoclostridium caenicola</name>
    <dbReference type="NCBI Taxonomy" id="659425"/>
    <lineage>
        <taxon>Bacteria</taxon>
        <taxon>Bacillati</taxon>
        <taxon>Bacillota</taxon>
        <taxon>Clostridia</taxon>
        <taxon>Eubacteriales</taxon>
        <taxon>Oscillospiraceae</taxon>
        <taxon>Thermoclostridium</taxon>
    </lineage>
</organism>
<keyword evidence="2" id="KW-0238">DNA-binding</keyword>
<protein>
    <submittedName>
        <fullName evidence="6">Diguanylate cyclase (GGDEF) domain-containing protein</fullName>
    </submittedName>
</protein>
<feature type="coiled-coil region" evidence="4">
    <location>
        <begin position="576"/>
        <end position="631"/>
    </location>
</feature>
<evidence type="ECO:0000256" key="2">
    <source>
        <dbReference type="ARBA" id="ARBA00023125"/>
    </source>
</evidence>
<dbReference type="InterPro" id="IPR028082">
    <property type="entry name" value="Peripla_BP_I"/>
</dbReference>
<keyword evidence="7" id="KW-1185">Reference proteome</keyword>
<dbReference type="CDD" id="cd01949">
    <property type="entry name" value="GGDEF"/>
    <property type="match status" value="1"/>
</dbReference>
<evidence type="ECO:0000313" key="6">
    <source>
        <dbReference type="EMBL" id="SHI36874.1"/>
    </source>
</evidence>
<dbReference type="NCBIfam" id="TIGR00254">
    <property type="entry name" value="GGDEF"/>
    <property type="match status" value="1"/>
</dbReference>
<keyword evidence="1" id="KW-0805">Transcription regulation</keyword>
<dbReference type="SUPFAM" id="SSF55073">
    <property type="entry name" value="Nucleotide cyclase"/>
    <property type="match status" value="1"/>
</dbReference>
<evidence type="ECO:0000313" key="7">
    <source>
        <dbReference type="Proteomes" id="UP000324781"/>
    </source>
</evidence>
<feature type="domain" description="GGDEF" evidence="5">
    <location>
        <begin position="666"/>
        <end position="799"/>
    </location>
</feature>
<dbReference type="AlphaFoldDB" id="A0A1M6AK35"/>
<dbReference type="GO" id="GO:0003700">
    <property type="term" value="F:DNA-binding transcription factor activity"/>
    <property type="evidence" value="ECO:0007669"/>
    <property type="project" value="TreeGrafter"/>
</dbReference>
<evidence type="ECO:0000256" key="4">
    <source>
        <dbReference type="SAM" id="Coils"/>
    </source>
</evidence>
<dbReference type="Pfam" id="PF13377">
    <property type="entry name" value="Peripla_BP_3"/>
    <property type="match status" value="1"/>
</dbReference>
<evidence type="ECO:0000256" key="1">
    <source>
        <dbReference type="ARBA" id="ARBA00023015"/>
    </source>
</evidence>
<dbReference type="EMBL" id="FQZP01000001">
    <property type="protein sequence ID" value="SHI36874.1"/>
    <property type="molecule type" value="Genomic_DNA"/>
</dbReference>
<dbReference type="OrthoDB" id="56125at2"/>
<dbReference type="InterPro" id="IPR046335">
    <property type="entry name" value="LacI/GalR-like_sensor"/>
</dbReference>
<dbReference type="GO" id="GO:0000976">
    <property type="term" value="F:transcription cis-regulatory region binding"/>
    <property type="evidence" value="ECO:0007669"/>
    <property type="project" value="TreeGrafter"/>
</dbReference>
<dbReference type="PANTHER" id="PTHR30146:SF24">
    <property type="entry name" value="XYLOSE OPERON REGULATORY PROTEIN"/>
    <property type="match status" value="1"/>
</dbReference>
<dbReference type="PANTHER" id="PTHR30146">
    <property type="entry name" value="LACI-RELATED TRANSCRIPTIONAL REPRESSOR"/>
    <property type="match status" value="1"/>
</dbReference>
<dbReference type="SMART" id="SM00267">
    <property type="entry name" value="GGDEF"/>
    <property type="match status" value="1"/>
</dbReference>
<dbReference type="Proteomes" id="UP000324781">
    <property type="component" value="Unassembled WGS sequence"/>
</dbReference>
<dbReference type="InterPro" id="IPR043128">
    <property type="entry name" value="Rev_trsase/Diguanyl_cyclase"/>
</dbReference>
<gene>
    <name evidence="6" type="ORF">SAMN05444373_100168</name>
</gene>
<dbReference type="CDD" id="cd06267">
    <property type="entry name" value="PBP1_LacI_sugar_binding-like"/>
    <property type="match status" value="1"/>
</dbReference>
<dbReference type="Pfam" id="PF00990">
    <property type="entry name" value="GGDEF"/>
    <property type="match status" value="1"/>
</dbReference>
<dbReference type="SUPFAM" id="SSF53822">
    <property type="entry name" value="Periplasmic binding protein-like I"/>
    <property type="match status" value="1"/>
</dbReference>
<dbReference type="PROSITE" id="PS50887">
    <property type="entry name" value="GGDEF"/>
    <property type="match status" value="1"/>
</dbReference>
<accession>A0A1M6AK35</accession>
<reference evidence="6 7" key="1">
    <citation type="submission" date="2016-11" db="EMBL/GenBank/DDBJ databases">
        <authorList>
            <person name="Varghese N."/>
            <person name="Submissions S."/>
        </authorList>
    </citation>
    <scope>NUCLEOTIDE SEQUENCE [LARGE SCALE GENOMIC DNA]</scope>
    <source>
        <strain evidence="6 7">DSM 19027</strain>
    </source>
</reference>
<keyword evidence="3" id="KW-0804">Transcription</keyword>
<dbReference type="InterPro" id="IPR000160">
    <property type="entry name" value="GGDEF_dom"/>
</dbReference>
<dbReference type="RefSeq" id="WP_149677347.1">
    <property type="nucleotide sequence ID" value="NZ_FQZP01000001.1"/>
</dbReference>
<proteinExistence type="predicted"/>
<dbReference type="Gene3D" id="3.30.70.270">
    <property type="match status" value="1"/>
</dbReference>
<name>A0A1M6AK35_9FIRM</name>